<evidence type="ECO:0000256" key="4">
    <source>
        <dbReference type="ARBA" id="ARBA00022898"/>
    </source>
</evidence>
<comment type="caution">
    <text evidence="9">The sequence shown here is derived from an EMBL/GenBank/DDBJ whole genome shotgun (WGS) entry which is preliminary data.</text>
</comment>
<feature type="region of interest" description="Disordered" evidence="6">
    <location>
        <begin position="1"/>
        <end position="25"/>
    </location>
</feature>
<evidence type="ECO:0000313" key="9">
    <source>
        <dbReference type="EMBL" id="MPM00388.1"/>
    </source>
</evidence>
<dbReference type="Gene3D" id="3.40.640.10">
    <property type="entry name" value="Type I PLP-dependent aspartate aminotransferase-like (Major domain)"/>
    <property type="match status" value="1"/>
</dbReference>
<comment type="catalytic activity">
    <reaction evidence="5">
        <text>(sulfur carrier)-H + L-cysteine = (sulfur carrier)-SH + L-alanine</text>
        <dbReference type="Rhea" id="RHEA:43892"/>
        <dbReference type="Rhea" id="RHEA-COMP:14737"/>
        <dbReference type="Rhea" id="RHEA-COMP:14739"/>
        <dbReference type="ChEBI" id="CHEBI:29917"/>
        <dbReference type="ChEBI" id="CHEBI:35235"/>
        <dbReference type="ChEBI" id="CHEBI:57972"/>
        <dbReference type="ChEBI" id="CHEBI:64428"/>
        <dbReference type="EC" id="2.8.1.7"/>
    </reaction>
</comment>
<dbReference type="InterPro" id="IPR015421">
    <property type="entry name" value="PyrdxlP-dep_Trfase_major"/>
</dbReference>
<keyword evidence="4" id="KW-0663">Pyridoxal phosphate</keyword>
<reference evidence="9" key="1">
    <citation type="submission" date="2019-08" db="EMBL/GenBank/DDBJ databases">
        <authorList>
            <person name="Kucharzyk K."/>
            <person name="Murdoch R.W."/>
            <person name="Higgins S."/>
            <person name="Loffler F."/>
        </authorList>
    </citation>
    <scope>NUCLEOTIDE SEQUENCE</scope>
</reference>
<evidence type="ECO:0000256" key="1">
    <source>
        <dbReference type="ARBA" id="ARBA00001933"/>
    </source>
</evidence>
<evidence type="ECO:0000259" key="8">
    <source>
        <dbReference type="Pfam" id="PF01507"/>
    </source>
</evidence>
<dbReference type="InterPro" id="IPR010970">
    <property type="entry name" value="Cys_dSase_SufS"/>
</dbReference>
<feature type="domain" description="Aminotransferase class V" evidence="7">
    <location>
        <begin position="554"/>
        <end position="919"/>
    </location>
</feature>
<dbReference type="EMBL" id="VSSQ01000727">
    <property type="protein sequence ID" value="MPM00388.1"/>
    <property type="molecule type" value="Genomic_DNA"/>
</dbReference>
<dbReference type="InterPro" id="IPR000192">
    <property type="entry name" value="Aminotrans_V_dom"/>
</dbReference>
<dbReference type="InterPro" id="IPR002500">
    <property type="entry name" value="PAPS_reduct_dom"/>
</dbReference>
<gene>
    <name evidence="9" type="primary">sufS_15</name>
    <name evidence="9" type="ORF">SDC9_46612</name>
</gene>
<dbReference type="Pfam" id="PF00266">
    <property type="entry name" value="Aminotran_5"/>
    <property type="match status" value="1"/>
</dbReference>
<dbReference type="GO" id="GO:0031071">
    <property type="term" value="F:cysteine desulfurase activity"/>
    <property type="evidence" value="ECO:0007669"/>
    <property type="project" value="UniProtKB-EC"/>
</dbReference>
<dbReference type="Pfam" id="PF01507">
    <property type="entry name" value="PAPS_reduct"/>
    <property type="match status" value="1"/>
</dbReference>
<evidence type="ECO:0000259" key="7">
    <source>
        <dbReference type="Pfam" id="PF00266"/>
    </source>
</evidence>
<evidence type="ECO:0000256" key="3">
    <source>
        <dbReference type="ARBA" id="ARBA00022679"/>
    </source>
</evidence>
<dbReference type="EC" id="2.8.1.7" evidence="2"/>
<keyword evidence="3" id="KW-0808">Transferase</keyword>
<sequence>MPHEYKKPHYRKKAEKPVRIRGEKKPVPKKELKPGYYIKESDDFVTKFLYWCPACNIPLLAKTCSCDTDSIKIPLQQPYDIRPALKADHDLISSLIKQRFGENVTLPKILVLNKAGGLDRNDLIIANGVRFAWLWFDPVARRFNLDLEAEALPYLIGKADKGIIDLEKEAVGLPEGRLGGKKVKVTTAGITDGVVILRYKNKYGTGILKEGAVRIKELNSVSPIKSRPNPSWEDAVEKNAFHIKNMERNAIREIRQNAPQKPRVNCSFSGGKDSTAVWSIAKKAGVTEAFFIDTGLEFPETVEFVKSEGIEIIQKAGDFWQAVEKAGPPGKDHRWCCKLLKLNPLKVHLADIGECLTIQGNRWYESWSRASLEALSQNPANPLQLNLSPIRSWRALDVFFYLWLRELPYNPLYERGYERIGCYLCPAMLESELETLRTTHPEMADRWEEFLTRWAEERGLPQEFVTWGLWRWKELPPKMQELVKEAGLDLTEKKIRRSTPASVAHLMPEGKTADIVEDRVPEKPEPELIPEPTQTPEPDWEALRSEFPMMGDLMYFDNGATTWSPECVLSAMDEFERHYRANVGRGVHRLTRIATQKYWHAHEKAAAFINGAAGTTVFVKNTTEAINMIARGLSFKEGDVIVTTILEHHSNLLPWKALEAKGAELRIVGLNDDLTLDMAAFEAAMDASVRLVTVTHASNVTGTITPVKEISRLCKKYGALLAVDAAQSVPRMPVDVEELGADFLSFSGHKMFGPMGTGVLWMREPILEPLLLGGGMVESVNDDGYVPADGYQKYEAGTPNISGGIGLGAAAEFLTGIGMEQIEAHERKLTDLMIGGLAKIPGVTLYSCKDPKNRIGVVSFTVEGLTPHEIAERLDDEHGIEIRSGMHCAAPLMRYLSAEKGTARACISFYNTESEVNTLVAVIRELAGN</sequence>
<dbReference type="Gene3D" id="3.90.1150.10">
    <property type="entry name" value="Aspartate Aminotransferase, domain 1"/>
    <property type="match status" value="1"/>
</dbReference>
<evidence type="ECO:0000256" key="5">
    <source>
        <dbReference type="ARBA" id="ARBA00050776"/>
    </source>
</evidence>
<evidence type="ECO:0000256" key="2">
    <source>
        <dbReference type="ARBA" id="ARBA00012239"/>
    </source>
</evidence>
<keyword evidence="9" id="KW-0456">Lyase</keyword>
<dbReference type="PANTHER" id="PTHR43586">
    <property type="entry name" value="CYSTEINE DESULFURASE"/>
    <property type="match status" value="1"/>
</dbReference>
<dbReference type="GO" id="GO:0030170">
    <property type="term" value="F:pyridoxal phosphate binding"/>
    <property type="evidence" value="ECO:0007669"/>
    <property type="project" value="InterPro"/>
</dbReference>
<proteinExistence type="predicted"/>
<dbReference type="AlphaFoldDB" id="A0A644WA41"/>
<dbReference type="SUPFAM" id="SSF52402">
    <property type="entry name" value="Adenine nucleotide alpha hydrolases-like"/>
    <property type="match status" value="1"/>
</dbReference>
<dbReference type="PANTHER" id="PTHR43586:SF8">
    <property type="entry name" value="CYSTEINE DESULFURASE 1, CHLOROPLASTIC"/>
    <property type="match status" value="1"/>
</dbReference>
<protein>
    <recommendedName>
        <fullName evidence="2">cysteine desulfurase</fullName>
        <ecNumber evidence="2">2.8.1.7</ecNumber>
    </recommendedName>
</protein>
<organism evidence="9">
    <name type="scientific">bioreactor metagenome</name>
    <dbReference type="NCBI Taxonomy" id="1076179"/>
    <lineage>
        <taxon>unclassified sequences</taxon>
        <taxon>metagenomes</taxon>
        <taxon>ecological metagenomes</taxon>
    </lineage>
</organism>
<comment type="cofactor">
    <cofactor evidence="1">
        <name>pyridoxal 5'-phosphate</name>
        <dbReference type="ChEBI" id="CHEBI:597326"/>
    </cofactor>
</comment>
<dbReference type="SUPFAM" id="SSF53383">
    <property type="entry name" value="PLP-dependent transferases"/>
    <property type="match status" value="1"/>
</dbReference>
<dbReference type="InterPro" id="IPR015422">
    <property type="entry name" value="PyrdxlP-dep_Trfase_small"/>
</dbReference>
<feature type="compositionally biased region" description="Basic and acidic residues" evidence="6">
    <location>
        <begin position="15"/>
        <end position="25"/>
    </location>
</feature>
<feature type="domain" description="Phosphoadenosine phosphosulphate reductase" evidence="8">
    <location>
        <begin position="264"/>
        <end position="427"/>
    </location>
</feature>
<evidence type="ECO:0000256" key="6">
    <source>
        <dbReference type="SAM" id="MobiDB-lite"/>
    </source>
</evidence>
<name>A0A644WA41_9ZZZZ</name>
<accession>A0A644WA41</accession>
<dbReference type="CDD" id="cd06453">
    <property type="entry name" value="SufS_like"/>
    <property type="match status" value="1"/>
</dbReference>
<dbReference type="GO" id="GO:0006534">
    <property type="term" value="P:cysteine metabolic process"/>
    <property type="evidence" value="ECO:0007669"/>
    <property type="project" value="InterPro"/>
</dbReference>
<dbReference type="InterPro" id="IPR015424">
    <property type="entry name" value="PyrdxlP-dep_Trfase"/>
</dbReference>
<dbReference type="Gene3D" id="3.40.50.620">
    <property type="entry name" value="HUPs"/>
    <property type="match status" value="1"/>
</dbReference>
<dbReference type="InterPro" id="IPR014729">
    <property type="entry name" value="Rossmann-like_a/b/a_fold"/>
</dbReference>
<dbReference type="GO" id="GO:0016829">
    <property type="term" value="F:lyase activity"/>
    <property type="evidence" value="ECO:0007669"/>
    <property type="project" value="UniProtKB-KW"/>
</dbReference>